<comment type="caution">
    <text evidence="2">The sequence shown here is derived from an EMBL/GenBank/DDBJ whole genome shotgun (WGS) entry which is preliminary data.</text>
</comment>
<proteinExistence type="predicted"/>
<dbReference type="EMBL" id="LGRX02028902">
    <property type="protein sequence ID" value="KAK3247509.1"/>
    <property type="molecule type" value="Genomic_DNA"/>
</dbReference>
<protein>
    <submittedName>
        <fullName evidence="2">Uncharacterized protein</fullName>
    </submittedName>
</protein>
<accession>A0AAE0F0Y5</accession>
<name>A0AAE0F0Y5_9CHLO</name>
<feature type="region of interest" description="Disordered" evidence="1">
    <location>
        <begin position="233"/>
        <end position="275"/>
    </location>
</feature>
<dbReference type="AlphaFoldDB" id="A0AAE0F0Y5"/>
<gene>
    <name evidence="2" type="ORF">CYMTET_42994</name>
</gene>
<organism evidence="2 3">
    <name type="scientific">Cymbomonas tetramitiformis</name>
    <dbReference type="NCBI Taxonomy" id="36881"/>
    <lineage>
        <taxon>Eukaryota</taxon>
        <taxon>Viridiplantae</taxon>
        <taxon>Chlorophyta</taxon>
        <taxon>Pyramimonadophyceae</taxon>
        <taxon>Pyramimonadales</taxon>
        <taxon>Pyramimonadaceae</taxon>
        <taxon>Cymbomonas</taxon>
    </lineage>
</organism>
<sequence length="310" mass="33841">MRGTVQTTMRTDTTGKMIPLTDTRLSPRSKGLVVGAVTACLQQEPLATFTRNILYTKISQMSTERKKYLNKLAADEKRPPTPLFETSDPPLSETSDPPVMHDLTIHLQDPDQVVAAFTAPARTGRTATTRPTSIPLPSVVSEHALRIDVGKSILDILPSEECDQERWRVAVAALHELDVEAEGGERHGTGTYEFVLDSHPTHHDHGYLLMSSEQLATLDVKLVPSLQLNQQWQRSVRDGETVQSAGGAPARKHQQRKKLGGDAGHQDVLASAESETPLQPTAIPLVLLVGPNLHLALALLKFSSLRGEAD</sequence>
<dbReference type="Proteomes" id="UP001190700">
    <property type="component" value="Unassembled WGS sequence"/>
</dbReference>
<keyword evidence="3" id="KW-1185">Reference proteome</keyword>
<evidence type="ECO:0000313" key="2">
    <source>
        <dbReference type="EMBL" id="KAK3247509.1"/>
    </source>
</evidence>
<evidence type="ECO:0000313" key="3">
    <source>
        <dbReference type="Proteomes" id="UP001190700"/>
    </source>
</evidence>
<evidence type="ECO:0000256" key="1">
    <source>
        <dbReference type="SAM" id="MobiDB-lite"/>
    </source>
</evidence>
<reference evidence="2 3" key="1">
    <citation type="journal article" date="2015" name="Genome Biol. Evol.">
        <title>Comparative Genomics of a Bacterivorous Green Alga Reveals Evolutionary Causalities and Consequences of Phago-Mixotrophic Mode of Nutrition.</title>
        <authorList>
            <person name="Burns J.A."/>
            <person name="Paasch A."/>
            <person name="Narechania A."/>
            <person name="Kim E."/>
        </authorList>
    </citation>
    <scope>NUCLEOTIDE SEQUENCE [LARGE SCALE GENOMIC DNA]</scope>
    <source>
        <strain evidence="2 3">PLY_AMNH</strain>
    </source>
</reference>
<feature type="region of interest" description="Disordered" evidence="1">
    <location>
        <begin position="72"/>
        <end position="95"/>
    </location>
</feature>